<keyword evidence="2 4" id="KW-0547">Nucleotide-binding</keyword>
<keyword evidence="6" id="KW-0436">Ligase</keyword>
<dbReference type="Gene3D" id="3.40.50.10420">
    <property type="entry name" value="NagB/RpiA/CoA transferase-like"/>
    <property type="match status" value="1"/>
</dbReference>
<dbReference type="GO" id="GO:0005524">
    <property type="term" value="F:ATP binding"/>
    <property type="evidence" value="ECO:0007669"/>
    <property type="project" value="UniProtKB-KW"/>
</dbReference>
<dbReference type="EC" id="6.3.3.2" evidence="5"/>
<reference evidence="7" key="1">
    <citation type="submission" date="2017-05" db="EMBL/GenBank/DDBJ databases">
        <title>Improved OligoMM genomes.</title>
        <authorList>
            <person name="Garzetti D."/>
        </authorList>
    </citation>
    <scope>NUCLEOTIDE SEQUENCE [LARGE SCALE GENOMIC DNA]</scope>
    <source>
        <strain evidence="7">YL45</strain>
    </source>
</reference>
<dbReference type="SUPFAM" id="SSF100950">
    <property type="entry name" value="NagB/RpiA/CoA transferase-like"/>
    <property type="match status" value="1"/>
</dbReference>
<dbReference type="InterPro" id="IPR037171">
    <property type="entry name" value="NagB/RpiA_transferase-like"/>
</dbReference>
<proteinExistence type="inferred from homology"/>
<keyword evidence="3 4" id="KW-0067">ATP-binding</keyword>
<evidence type="ECO:0000313" key="7">
    <source>
        <dbReference type="Proteomes" id="UP000214610"/>
    </source>
</evidence>
<dbReference type="PANTHER" id="PTHR23407:SF1">
    <property type="entry name" value="5-FORMYLTETRAHYDROFOLATE CYCLO-LIGASE"/>
    <property type="match status" value="1"/>
</dbReference>
<evidence type="ECO:0000256" key="4">
    <source>
        <dbReference type="PIRSR" id="PIRSR006806-1"/>
    </source>
</evidence>
<dbReference type="GO" id="GO:0009396">
    <property type="term" value="P:folic acid-containing compound biosynthetic process"/>
    <property type="evidence" value="ECO:0007669"/>
    <property type="project" value="TreeGrafter"/>
</dbReference>
<name>A0A227KJM9_9BURK</name>
<dbReference type="EMBL" id="NHMP01000005">
    <property type="protein sequence ID" value="OXE47225.1"/>
    <property type="molecule type" value="Genomic_DNA"/>
</dbReference>
<sequence>MQSSLFKTSLRKKLKQLRDERPIDHCVSAAVIDNLSSWISEQSYFTVGFYLPIFHEVDLVPFMTSWLERNPGKKAAIPIIENNQMFFAEWSPETKLTKGIFNTLVPQTIRKIAPDLLLVPCLGFDNSNYRLGYGGGWYDRYLSQTNPRPFTVGIAYSQCRIETIEPEETDIPLGLIITDESKSYSKGRI</sequence>
<dbReference type="AlphaFoldDB" id="A0A227KJM9"/>
<feature type="binding site" evidence="4">
    <location>
        <position position="51"/>
    </location>
    <ligand>
        <name>substrate</name>
    </ligand>
</feature>
<evidence type="ECO:0000256" key="3">
    <source>
        <dbReference type="ARBA" id="ARBA00022840"/>
    </source>
</evidence>
<dbReference type="GO" id="GO:0030272">
    <property type="term" value="F:5-formyltetrahydrofolate cyclo-ligase activity"/>
    <property type="evidence" value="ECO:0007669"/>
    <property type="project" value="UniProtKB-EC"/>
</dbReference>
<evidence type="ECO:0000313" key="6">
    <source>
        <dbReference type="EMBL" id="OXE47225.1"/>
    </source>
</evidence>
<dbReference type="GO" id="GO:0046872">
    <property type="term" value="F:metal ion binding"/>
    <property type="evidence" value="ECO:0007669"/>
    <property type="project" value="UniProtKB-KW"/>
</dbReference>
<keyword evidence="5" id="KW-0460">Magnesium</keyword>
<dbReference type="InterPro" id="IPR002698">
    <property type="entry name" value="FTHF_cligase"/>
</dbReference>
<feature type="binding site" evidence="4">
    <location>
        <begin position="130"/>
        <end position="138"/>
    </location>
    <ligand>
        <name>ATP</name>
        <dbReference type="ChEBI" id="CHEBI:30616"/>
    </ligand>
</feature>
<comment type="caution">
    <text evidence="6">The sequence shown here is derived from an EMBL/GenBank/DDBJ whole genome shotgun (WGS) entry which is preliminary data.</text>
</comment>
<accession>A0A227KJM9</accession>
<dbReference type="InterPro" id="IPR024185">
    <property type="entry name" value="FTHF_cligase-like_sf"/>
</dbReference>
<dbReference type="PIRSF" id="PIRSF006806">
    <property type="entry name" value="FTHF_cligase"/>
    <property type="match status" value="1"/>
</dbReference>
<evidence type="ECO:0000256" key="5">
    <source>
        <dbReference type="RuleBase" id="RU361279"/>
    </source>
</evidence>
<dbReference type="Pfam" id="PF01812">
    <property type="entry name" value="5-FTHF_cyc-lig"/>
    <property type="match status" value="1"/>
</dbReference>
<dbReference type="NCBIfam" id="TIGR02727">
    <property type="entry name" value="MTHFS_bact"/>
    <property type="match status" value="1"/>
</dbReference>
<feature type="binding site" evidence="4">
    <location>
        <position position="56"/>
    </location>
    <ligand>
        <name>substrate</name>
    </ligand>
</feature>
<comment type="cofactor">
    <cofactor evidence="5">
        <name>Mg(2+)</name>
        <dbReference type="ChEBI" id="CHEBI:18420"/>
    </cofactor>
</comment>
<dbReference type="GeneID" id="78362181"/>
<gene>
    <name evidence="6" type="ORF">ADH67_08675</name>
</gene>
<keyword evidence="7" id="KW-1185">Reference proteome</keyword>
<comment type="similarity">
    <text evidence="1 5">Belongs to the 5-formyltetrahydrofolate cyclo-ligase family.</text>
</comment>
<evidence type="ECO:0000256" key="2">
    <source>
        <dbReference type="ARBA" id="ARBA00022741"/>
    </source>
</evidence>
<dbReference type="GO" id="GO:0035999">
    <property type="term" value="P:tetrahydrofolate interconversion"/>
    <property type="evidence" value="ECO:0007669"/>
    <property type="project" value="TreeGrafter"/>
</dbReference>
<organism evidence="6 7">
    <name type="scientific">Turicimonas muris</name>
    <dbReference type="NCBI Taxonomy" id="1796652"/>
    <lineage>
        <taxon>Bacteria</taxon>
        <taxon>Pseudomonadati</taxon>
        <taxon>Pseudomonadota</taxon>
        <taxon>Betaproteobacteria</taxon>
        <taxon>Burkholderiales</taxon>
        <taxon>Sutterellaceae</taxon>
        <taxon>Turicimonas</taxon>
    </lineage>
</organism>
<comment type="catalytic activity">
    <reaction evidence="5">
        <text>(6S)-5-formyl-5,6,7,8-tetrahydrofolate + ATP = (6R)-5,10-methenyltetrahydrofolate + ADP + phosphate</text>
        <dbReference type="Rhea" id="RHEA:10488"/>
        <dbReference type="ChEBI" id="CHEBI:30616"/>
        <dbReference type="ChEBI" id="CHEBI:43474"/>
        <dbReference type="ChEBI" id="CHEBI:57455"/>
        <dbReference type="ChEBI" id="CHEBI:57457"/>
        <dbReference type="ChEBI" id="CHEBI:456216"/>
        <dbReference type="EC" id="6.3.3.2"/>
    </reaction>
</comment>
<dbReference type="RefSeq" id="WP_066594263.1">
    <property type="nucleotide sequence ID" value="NZ_CAJTBZ010000008.1"/>
</dbReference>
<keyword evidence="5" id="KW-0479">Metal-binding</keyword>
<feature type="binding site" evidence="4">
    <location>
        <begin position="7"/>
        <end position="11"/>
    </location>
    <ligand>
        <name>ATP</name>
        <dbReference type="ChEBI" id="CHEBI:30616"/>
    </ligand>
</feature>
<protein>
    <recommendedName>
        <fullName evidence="5">5-formyltetrahydrofolate cyclo-ligase</fullName>
        <ecNumber evidence="5">6.3.3.2</ecNumber>
    </recommendedName>
</protein>
<dbReference type="PANTHER" id="PTHR23407">
    <property type="entry name" value="ATPASE INHIBITOR/5-FORMYLTETRAHYDROFOLATE CYCLO-LIGASE"/>
    <property type="match status" value="1"/>
</dbReference>
<evidence type="ECO:0000256" key="1">
    <source>
        <dbReference type="ARBA" id="ARBA00010638"/>
    </source>
</evidence>
<dbReference type="Proteomes" id="UP000214610">
    <property type="component" value="Unassembled WGS sequence"/>
</dbReference>